<organism evidence="2 3">
    <name type="scientific">Exobacillus caeni</name>
    <dbReference type="NCBI Taxonomy" id="2574798"/>
    <lineage>
        <taxon>Bacteria</taxon>
        <taxon>Bacillati</taxon>
        <taxon>Bacillota</taxon>
        <taxon>Bacilli</taxon>
        <taxon>Bacillales</taxon>
        <taxon>Guptibacillaceae</taxon>
        <taxon>Exobacillus</taxon>
    </lineage>
</organism>
<proteinExistence type="predicted"/>
<dbReference type="CDD" id="cd04301">
    <property type="entry name" value="NAT_SF"/>
    <property type="match status" value="1"/>
</dbReference>
<dbReference type="Gene3D" id="3.40.630.30">
    <property type="match status" value="1"/>
</dbReference>
<dbReference type="AlphaFoldDB" id="A0A5R9FB31"/>
<dbReference type="InterPro" id="IPR051554">
    <property type="entry name" value="Acetyltransferase_Eis"/>
</dbReference>
<dbReference type="GO" id="GO:0034069">
    <property type="term" value="F:aminoglycoside N-acetyltransferase activity"/>
    <property type="evidence" value="ECO:0007669"/>
    <property type="project" value="TreeGrafter"/>
</dbReference>
<dbReference type="GO" id="GO:0030649">
    <property type="term" value="P:aminoglycoside antibiotic catabolic process"/>
    <property type="evidence" value="ECO:0007669"/>
    <property type="project" value="TreeGrafter"/>
</dbReference>
<keyword evidence="3" id="KW-1185">Reference proteome</keyword>
<sequence length="328" mass="37249">MTVNHKIGGILLNIIVRSETIDDYHQIAQIHAMAFSNSSGMEEAALVSLHRNRRQHDPDLSLVAVHENQIIGHVLFHPRKVMVGGHGHKAVILAPIAVQPEYQNSGIGRKLIEEGLERAEMKGYAFSILLGHPSYYPRFGYQTNMFGICGIKIMLNESKEAANIVERKATCNDLGKLSDLWDQWFDDVDLAMYPGDDLTDWLSPDKKINCSVFEINNKFAGYVRYEKDQPENVKMFLATDKHAAQEILKTLSMQIDNQNAIFLPVHPESNKTIEVFQNEGQTDCKTWEAAMIRVLDKENKQIADYCNEVKNHQRLPGLLSWPVEFDVC</sequence>
<dbReference type="Pfam" id="PF13527">
    <property type="entry name" value="Acetyltransf_9"/>
    <property type="match status" value="1"/>
</dbReference>
<evidence type="ECO:0000259" key="1">
    <source>
        <dbReference type="PROSITE" id="PS51186"/>
    </source>
</evidence>
<dbReference type="InterPro" id="IPR000182">
    <property type="entry name" value="GNAT_dom"/>
</dbReference>
<name>A0A5R9FB31_9BACL</name>
<dbReference type="PANTHER" id="PTHR37817:SF1">
    <property type="entry name" value="N-ACETYLTRANSFERASE EIS"/>
    <property type="match status" value="1"/>
</dbReference>
<dbReference type="PANTHER" id="PTHR37817">
    <property type="entry name" value="N-ACETYLTRANSFERASE EIS"/>
    <property type="match status" value="1"/>
</dbReference>
<dbReference type="PROSITE" id="PS51186">
    <property type="entry name" value="GNAT"/>
    <property type="match status" value="1"/>
</dbReference>
<feature type="domain" description="N-acetyltransferase" evidence="1">
    <location>
        <begin position="14"/>
        <end position="162"/>
    </location>
</feature>
<evidence type="ECO:0000313" key="2">
    <source>
        <dbReference type="EMBL" id="TLS38868.1"/>
    </source>
</evidence>
<dbReference type="EMBL" id="SWLG01000001">
    <property type="protein sequence ID" value="TLS38868.1"/>
    <property type="molecule type" value="Genomic_DNA"/>
</dbReference>
<evidence type="ECO:0000313" key="3">
    <source>
        <dbReference type="Proteomes" id="UP000308230"/>
    </source>
</evidence>
<reference evidence="2 3" key="1">
    <citation type="submission" date="2019-04" db="EMBL/GenBank/DDBJ databases">
        <title>Bacillus caeni sp. nov., a bacterium isolated from mangrove sediment.</title>
        <authorList>
            <person name="Huang H."/>
            <person name="Mo K."/>
            <person name="Hu Y."/>
        </authorList>
    </citation>
    <scope>NUCLEOTIDE SEQUENCE [LARGE SCALE GENOMIC DNA]</scope>
    <source>
        <strain evidence="2 3">HB172195</strain>
    </source>
</reference>
<dbReference type="SUPFAM" id="SSF55729">
    <property type="entry name" value="Acyl-CoA N-acyltransferases (Nat)"/>
    <property type="match status" value="1"/>
</dbReference>
<dbReference type="OrthoDB" id="9797178at2"/>
<dbReference type="Proteomes" id="UP000308230">
    <property type="component" value="Unassembled WGS sequence"/>
</dbReference>
<gene>
    <name evidence="2" type="ORF">FCL54_00705</name>
</gene>
<dbReference type="InterPro" id="IPR016181">
    <property type="entry name" value="Acyl_CoA_acyltransferase"/>
</dbReference>
<keyword evidence="2" id="KW-0808">Transferase</keyword>
<protein>
    <submittedName>
        <fullName evidence="2">GNAT family N-acetyltransferase</fullName>
    </submittedName>
</protein>
<accession>A0A5R9FB31</accession>
<comment type="caution">
    <text evidence="2">The sequence shown here is derived from an EMBL/GenBank/DDBJ whole genome shotgun (WGS) entry which is preliminary data.</text>
</comment>